<keyword evidence="3" id="KW-1185">Reference proteome</keyword>
<name>A0A8G0LFV7_9HYPO</name>
<dbReference type="AlphaFoldDB" id="A0A8G0LFV7"/>
<accession>A0A8G0LFV7</accession>
<gene>
    <name evidence="2" type="ORF">H0G86_008606</name>
</gene>
<dbReference type="InterPro" id="IPR056009">
    <property type="entry name" value="DUF7587"/>
</dbReference>
<sequence>MNELITGLTELEISQQIHVGLDDDIPDDVLSRPSGNLAAASHATPGCPDEVPFRPPGNLAAKLNDTPRYLFRVFSDASAGENSSECMKSVDALDNTFTDIFARDAFTVALTLNEHLRWQPKSYGDPFISWTTSLLVAIQYAIYKHKTESAKLSTIHLCIIDTTLFPNRVFMKDLDLIEKFHDKVPDHYPIIDKGRQYDWKDRGLGNIRKMRNTQHRTYSGVYYFGEYLSQGQTNIKGRSCTVSCDKIINDGLFRFMPQFKVEIEEKTLFWANAVIKLRQPFYDMEQMAVHNTDLTDALFIAFEFNSEWFLPVLANILALSPRTARDSTIIRQIWKIFPEKLIDHLPKVTNVVANDNIPEVLLFGQFIHGFSQDYYNRSVAKLMSSMEETTDLIRRVIRESGTPGGRKALGTEDLRDYLPTVEHDYVQPLMESWKL</sequence>
<dbReference type="Proteomes" id="UP000826661">
    <property type="component" value="Chromosome IV"/>
</dbReference>
<feature type="domain" description="DUF7587" evidence="1">
    <location>
        <begin position="66"/>
        <end position="180"/>
    </location>
</feature>
<evidence type="ECO:0000313" key="3">
    <source>
        <dbReference type="Proteomes" id="UP000826661"/>
    </source>
</evidence>
<proteinExistence type="predicted"/>
<organism evidence="2 3">
    <name type="scientific">Trichoderma simmonsii</name>
    <dbReference type="NCBI Taxonomy" id="1491479"/>
    <lineage>
        <taxon>Eukaryota</taxon>
        <taxon>Fungi</taxon>
        <taxon>Dikarya</taxon>
        <taxon>Ascomycota</taxon>
        <taxon>Pezizomycotina</taxon>
        <taxon>Sordariomycetes</taxon>
        <taxon>Hypocreomycetidae</taxon>
        <taxon>Hypocreales</taxon>
        <taxon>Hypocreaceae</taxon>
        <taxon>Trichoderma</taxon>
    </lineage>
</organism>
<dbReference type="Pfam" id="PF24494">
    <property type="entry name" value="DUF7587"/>
    <property type="match status" value="1"/>
</dbReference>
<evidence type="ECO:0000313" key="2">
    <source>
        <dbReference type="EMBL" id="QYT01572.1"/>
    </source>
</evidence>
<dbReference type="EMBL" id="CP075867">
    <property type="protein sequence ID" value="QYT01572.1"/>
    <property type="molecule type" value="Genomic_DNA"/>
</dbReference>
<evidence type="ECO:0000259" key="1">
    <source>
        <dbReference type="Pfam" id="PF24494"/>
    </source>
</evidence>
<protein>
    <recommendedName>
        <fullName evidence="1">DUF7587 domain-containing protein</fullName>
    </recommendedName>
</protein>
<reference evidence="2 3" key="1">
    <citation type="journal article" date="2021" name="BMC Genomics">
        <title>Telomere-to-telomere genome assembly of asparaginase-producing Trichoderma simmonsii.</title>
        <authorList>
            <person name="Chung D."/>
            <person name="Kwon Y.M."/>
            <person name="Yang Y."/>
        </authorList>
    </citation>
    <scope>NUCLEOTIDE SEQUENCE [LARGE SCALE GENOMIC DNA]</scope>
    <source>
        <strain evidence="2 3">GH-Sj1</strain>
    </source>
</reference>